<accession>L1I5P5</accession>
<dbReference type="RefSeq" id="XP_005818377.1">
    <property type="nucleotide sequence ID" value="XM_005818320.1"/>
</dbReference>
<feature type="compositionally biased region" description="Polar residues" evidence="2">
    <location>
        <begin position="374"/>
        <end position="390"/>
    </location>
</feature>
<dbReference type="EMBL" id="JH993288">
    <property type="protein sequence ID" value="EKX31397.1"/>
    <property type="molecule type" value="Genomic_DNA"/>
</dbReference>
<gene>
    <name evidence="3" type="ORF">GUITHDRAFT_149322</name>
</gene>
<evidence type="ECO:0000256" key="1">
    <source>
        <dbReference type="SAM" id="Coils"/>
    </source>
</evidence>
<keyword evidence="1" id="KW-0175">Coiled coil</keyword>
<reference evidence="3 5" key="1">
    <citation type="journal article" date="2012" name="Nature">
        <title>Algal genomes reveal evolutionary mosaicism and the fate of nucleomorphs.</title>
        <authorList>
            <consortium name="DOE Joint Genome Institute"/>
            <person name="Curtis B.A."/>
            <person name="Tanifuji G."/>
            <person name="Burki F."/>
            <person name="Gruber A."/>
            <person name="Irimia M."/>
            <person name="Maruyama S."/>
            <person name="Arias M.C."/>
            <person name="Ball S.G."/>
            <person name="Gile G.H."/>
            <person name="Hirakawa Y."/>
            <person name="Hopkins J.F."/>
            <person name="Kuo A."/>
            <person name="Rensing S.A."/>
            <person name="Schmutz J."/>
            <person name="Symeonidi A."/>
            <person name="Elias M."/>
            <person name="Eveleigh R.J."/>
            <person name="Herman E.K."/>
            <person name="Klute M.J."/>
            <person name="Nakayama T."/>
            <person name="Obornik M."/>
            <person name="Reyes-Prieto A."/>
            <person name="Armbrust E.V."/>
            <person name="Aves S.J."/>
            <person name="Beiko R.G."/>
            <person name="Coutinho P."/>
            <person name="Dacks J.B."/>
            <person name="Durnford D.G."/>
            <person name="Fast N.M."/>
            <person name="Green B.R."/>
            <person name="Grisdale C.J."/>
            <person name="Hempel F."/>
            <person name="Henrissat B."/>
            <person name="Hoppner M.P."/>
            <person name="Ishida K."/>
            <person name="Kim E."/>
            <person name="Koreny L."/>
            <person name="Kroth P.G."/>
            <person name="Liu Y."/>
            <person name="Malik S.B."/>
            <person name="Maier U.G."/>
            <person name="McRose D."/>
            <person name="Mock T."/>
            <person name="Neilson J.A."/>
            <person name="Onodera N.T."/>
            <person name="Poole A.M."/>
            <person name="Pritham E.J."/>
            <person name="Richards T.A."/>
            <person name="Rocap G."/>
            <person name="Roy S.W."/>
            <person name="Sarai C."/>
            <person name="Schaack S."/>
            <person name="Shirato S."/>
            <person name="Slamovits C.H."/>
            <person name="Spencer D.F."/>
            <person name="Suzuki S."/>
            <person name="Worden A.Z."/>
            <person name="Zauner S."/>
            <person name="Barry K."/>
            <person name="Bell C."/>
            <person name="Bharti A.K."/>
            <person name="Crow J.A."/>
            <person name="Grimwood J."/>
            <person name="Kramer R."/>
            <person name="Lindquist E."/>
            <person name="Lucas S."/>
            <person name="Salamov A."/>
            <person name="McFadden G.I."/>
            <person name="Lane C.E."/>
            <person name="Keeling P.J."/>
            <person name="Gray M.W."/>
            <person name="Grigoriev I.V."/>
            <person name="Archibald J.M."/>
        </authorList>
    </citation>
    <scope>NUCLEOTIDE SEQUENCE</scope>
    <source>
        <strain evidence="3 5">CCMP2712</strain>
    </source>
</reference>
<feature type="compositionally biased region" description="Polar residues" evidence="2">
    <location>
        <begin position="636"/>
        <end position="656"/>
    </location>
</feature>
<sequence length="802" mass="90387">MMQPTIDGIRSQKNESLERVQESLQQYQELIVTDDRAKVDDLRYRIDSLISRHEESQTAADMQLLQVDSVADRRLRRVEDLSSSDENLNIVQFEQMVMAGAASHVERLRMEMKTFYSKMMESVMKMRAERTDASSVHEAMAESPGVRSVERQRSVGQIERHAEFVTGKEEKLEERIKVMEQENREARRRCLVLEAVRDSAIGQLEEAWQRHIILVKQLLSAQQGGLDPATEKLLDLQHELQKESAAKDALIAQLDADMKQLTLEKEEAEESNAQLKKRVKSLRAASSLTARLAQQLQQRKQESEGQGEGTGLEPSQSWRSFEALERNRNLSQSSTTTRDLNVLSALDMGEDEVHDDKLSSIASFSRSHRPNAPPQTLSGHGSMHSQQPTASQVPQSPPSRSPPSISSIEFWRDQVAEGDQERAQRYLDYITDAIVGNQEEQAADIPKLITKILSPAMAAPDHQHSPEERVEAARDEKVEATLALFQSDRDVHVYGSEYYKSICTKMFEIYRQTDKHTMTTRQAIALNSRQGQQQQRRDTIVEIFEKMKFNRQTTLSFLDLLLDAVRRSKEQPAEEEKEEGTGSALSPILGTSSSGTASSEETKGEERKKQISRRTTWGGIRAGRNGKLMTPRTRSHNSLSSQPATPKLSPSRSSQLPVALVPDEGVQRTESGRMEGQQRQEEQEEQKELAARGSRCSACFRCQLSLTQFLLQETNHLHDARSCSEDQRARSNPLTTLLVLSSLDLILSRREDAEIDSIVPCLPQALKIAGESPRARRIVSSRGQKLSVPDPHPPVIMEEPST</sequence>
<protein>
    <submittedName>
        <fullName evidence="3 4">Uncharacterized protein</fullName>
    </submittedName>
</protein>
<evidence type="ECO:0000313" key="4">
    <source>
        <dbReference type="EnsemblProtists" id="EKX31397"/>
    </source>
</evidence>
<evidence type="ECO:0000313" key="5">
    <source>
        <dbReference type="Proteomes" id="UP000011087"/>
    </source>
</evidence>
<proteinExistence type="predicted"/>
<dbReference type="GeneID" id="17288118"/>
<dbReference type="PaxDb" id="55529-EKX31397"/>
<feature type="compositionally biased region" description="Basic and acidic residues" evidence="2">
    <location>
        <begin position="600"/>
        <end position="609"/>
    </location>
</feature>
<feature type="coiled-coil region" evidence="1">
    <location>
        <begin position="233"/>
        <end position="285"/>
    </location>
</feature>
<reference evidence="4" key="3">
    <citation type="submission" date="2016-03" db="UniProtKB">
        <authorList>
            <consortium name="EnsemblProtists"/>
        </authorList>
    </citation>
    <scope>IDENTIFICATION</scope>
</reference>
<name>L1I5P5_GUITC</name>
<feature type="region of interest" description="Disordered" evidence="2">
    <location>
        <begin position="773"/>
        <end position="802"/>
    </location>
</feature>
<feature type="coiled-coil region" evidence="1">
    <location>
        <begin position="162"/>
        <end position="196"/>
    </location>
</feature>
<dbReference type="Proteomes" id="UP000011087">
    <property type="component" value="Unassembled WGS sequence"/>
</dbReference>
<keyword evidence="5" id="KW-1185">Reference proteome</keyword>
<feature type="region of interest" description="Disordered" evidence="2">
    <location>
        <begin position="363"/>
        <end position="406"/>
    </location>
</feature>
<reference evidence="5" key="2">
    <citation type="submission" date="2012-11" db="EMBL/GenBank/DDBJ databases">
        <authorList>
            <person name="Kuo A."/>
            <person name="Curtis B.A."/>
            <person name="Tanifuji G."/>
            <person name="Burki F."/>
            <person name="Gruber A."/>
            <person name="Irimia M."/>
            <person name="Maruyama S."/>
            <person name="Arias M.C."/>
            <person name="Ball S.G."/>
            <person name="Gile G.H."/>
            <person name="Hirakawa Y."/>
            <person name="Hopkins J.F."/>
            <person name="Rensing S.A."/>
            <person name="Schmutz J."/>
            <person name="Symeonidi A."/>
            <person name="Elias M."/>
            <person name="Eveleigh R.J."/>
            <person name="Herman E.K."/>
            <person name="Klute M.J."/>
            <person name="Nakayama T."/>
            <person name="Obornik M."/>
            <person name="Reyes-Prieto A."/>
            <person name="Armbrust E.V."/>
            <person name="Aves S.J."/>
            <person name="Beiko R.G."/>
            <person name="Coutinho P."/>
            <person name="Dacks J.B."/>
            <person name="Durnford D.G."/>
            <person name="Fast N.M."/>
            <person name="Green B.R."/>
            <person name="Grisdale C."/>
            <person name="Hempe F."/>
            <person name="Henrissat B."/>
            <person name="Hoppner M.P."/>
            <person name="Ishida K.-I."/>
            <person name="Kim E."/>
            <person name="Koreny L."/>
            <person name="Kroth P.G."/>
            <person name="Liu Y."/>
            <person name="Malik S.-B."/>
            <person name="Maier U.G."/>
            <person name="McRose D."/>
            <person name="Mock T."/>
            <person name="Neilson J.A."/>
            <person name="Onodera N.T."/>
            <person name="Poole A.M."/>
            <person name="Pritham E.J."/>
            <person name="Richards T.A."/>
            <person name="Rocap G."/>
            <person name="Roy S.W."/>
            <person name="Sarai C."/>
            <person name="Schaack S."/>
            <person name="Shirato S."/>
            <person name="Slamovits C.H."/>
            <person name="Spencer D.F."/>
            <person name="Suzuki S."/>
            <person name="Worden A.Z."/>
            <person name="Zauner S."/>
            <person name="Barry K."/>
            <person name="Bell C."/>
            <person name="Bharti A.K."/>
            <person name="Crow J.A."/>
            <person name="Grimwood J."/>
            <person name="Kramer R."/>
            <person name="Lindquist E."/>
            <person name="Lucas S."/>
            <person name="Salamov A."/>
            <person name="McFadden G.I."/>
            <person name="Lane C.E."/>
            <person name="Keeling P.J."/>
            <person name="Gray M.W."/>
            <person name="Grigoriev I.V."/>
            <person name="Archibald J.M."/>
        </authorList>
    </citation>
    <scope>NUCLEOTIDE SEQUENCE</scope>
    <source>
        <strain evidence="5">CCMP2712</strain>
    </source>
</reference>
<dbReference type="HOGENOM" id="CLU_351076_0_0_1"/>
<evidence type="ECO:0000256" key="2">
    <source>
        <dbReference type="SAM" id="MobiDB-lite"/>
    </source>
</evidence>
<dbReference type="KEGG" id="gtt:GUITHDRAFT_149322"/>
<feature type="region of interest" description="Disordered" evidence="2">
    <location>
        <begin position="569"/>
        <end position="658"/>
    </location>
</feature>
<organism evidence="3">
    <name type="scientific">Guillardia theta (strain CCMP2712)</name>
    <name type="common">Cryptophyte</name>
    <dbReference type="NCBI Taxonomy" id="905079"/>
    <lineage>
        <taxon>Eukaryota</taxon>
        <taxon>Cryptophyceae</taxon>
        <taxon>Pyrenomonadales</taxon>
        <taxon>Geminigeraceae</taxon>
        <taxon>Guillardia</taxon>
    </lineage>
</organism>
<dbReference type="EnsemblProtists" id="EKX31397">
    <property type="protein sequence ID" value="EKX31397"/>
    <property type="gene ID" value="GUITHDRAFT_149322"/>
</dbReference>
<evidence type="ECO:0000313" key="3">
    <source>
        <dbReference type="EMBL" id="EKX31397.1"/>
    </source>
</evidence>
<dbReference type="AlphaFoldDB" id="L1I5P5"/>
<feature type="compositionally biased region" description="Low complexity" evidence="2">
    <location>
        <begin position="590"/>
        <end position="599"/>
    </location>
</feature>
<feature type="region of interest" description="Disordered" evidence="2">
    <location>
        <begin position="290"/>
        <end position="316"/>
    </location>
</feature>